<reference evidence="3 4" key="1">
    <citation type="journal article" date="2012" name="Science">
        <title>The Paleozoic origin of enzymatic lignin decomposition reconstructed from 31 fungal genomes.</title>
        <authorList>
            <person name="Floudas D."/>
            <person name="Binder M."/>
            <person name="Riley R."/>
            <person name="Barry K."/>
            <person name="Blanchette R.A."/>
            <person name="Henrissat B."/>
            <person name="Martinez A.T."/>
            <person name="Otillar R."/>
            <person name="Spatafora J.W."/>
            <person name="Yadav J.S."/>
            <person name="Aerts A."/>
            <person name="Benoit I."/>
            <person name="Boyd A."/>
            <person name="Carlson A."/>
            <person name="Copeland A."/>
            <person name="Coutinho P.M."/>
            <person name="de Vries R.P."/>
            <person name="Ferreira P."/>
            <person name="Findley K."/>
            <person name="Foster B."/>
            <person name="Gaskell J."/>
            <person name="Glotzer D."/>
            <person name="Gorecki P."/>
            <person name="Heitman J."/>
            <person name="Hesse C."/>
            <person name="Hori C."/>
            <person name="Igarashi K."/>
            <person name="Jurgens J.A."/>
            <person name="Kallen N."/>
            <person name="Kersten P."/>
            <person name="Kohler A."/>
            <person name="Kuees U."/>
            <person name="Kumar T.K.A."/>
            <person name="Kuo A."/>
            <person name="LaButti K."/>
            <person name="Larrondo L.F."/>
            <person name="Lindquist E."/>
            <person name="Ling A."/>
            <person name="Lombard V."/>
            <person name="Lucas S."/>
            <person name="Lundell T."/>
            <person name="Martin R."/>
            <person name="McLaughlin D.J."/>
            <person name="Morgenstern I."/>
            <person name="Morin E."/>
            <person name="Murat C."/>
            <person name="Nagy L.G."/>
            <person name="Nolan M."/>
            <person name="Ohm R.A."/>
            <person name="Patyshakuliyeva A."/>
            <person name="Rokas A."/>
            <person name="Ruiz-Duenas F.J."/>
            <person name="Sabat G."/>
            <person name="Salamov A."/>
            <person name="Samejima M."/>
            <person name="Schmutz J."/>
            <person name="Slot J.C."/>
            <person name="St John F."/>
            <person name="Stenlid J."/>
            <person name="Sun H."/>
            <person name="Sun S."/>
            <person name="Syed K."/>
            <person name="Tsang A."/>
            <person name="Wiebenga A."/>
            <person name="Young D."/>
            <person name="Pisabarro A."/>
            <person name="Eastwood D.C."/>
            <person name="Martin F."/>
            <person name="Cullen D."/>
            <person name="Grigoriev I.V."/>
            <person name="Hibbett D.S."/>
        </authorList>
    </citation>
    <scope>NUCLEOTIDE SEQUENCE</scope>
    <source>
        <strain evidence="4">FP-58527</strain>
    </source>
</reference>
<dbReference type="SMART" id="SM00739">
    <property type="entry name" value="KOW"/>
    <property type="match status" value="2"/>
</dbReference>
<dbReference type="SUPFAM" id="SSF50104">
    <property type="entry name" value="Translation proteins SH3-like domain"/>
    <property type="match status" value="1"/>
</dbReference>
<evidence type="ECO:0000313" key="4">
    <source>
        <dbReference type="Proteomes" id="UP000015241"/>
    </source>
</evidence>
<dbReference type="InParanoid" id="S8DH60"/>
<dbReference type="GO" id="GO:0005840">
    <property type="term" value="C:ribosome"/>
    <property type="evidence" value="ECO:0007669"/>
    <property type="project" value="InterPro"/>
</dbReference>
<evidence type="ECO:0000259" key="2">
    <source>
        <dbReference type="SMART" id="SM00739"/>
    </source>
</evidence>
<gene>
    <name evidence="3" type="ORF">FOMPIDRAFT_117636</name>
</gene>
<dbReference type="Proteomes" id="UP000015241">
    <property type="component" value="Unassembled WGS sequence"/>
</dbReference>
<dbReference type="EMBL" id="KE504330">
    <property type="protein sequence ID" value="EPS92866.1"/>
    <property type="molecule type" value="Genomic_DNA"/>
</dbReference>
<feature type="domain" description="KOW" evidence="2">
    <location>
        <begin position="221"/>
        <end position="248"/>
    </location>
</feature>
<dbReference type="PROSITE" id="PS01108">
    <property type="entry name" value="RIBOSOMAL_L24"/>
    <property type="match status" value="1"/>
</dbReference>
<proteinExistence type="predicted"/>
<dbReference type="Gene3D" id="2.30.30.30">
    <property type="match status" value="1"/>
</dbReference>
<sequence>MGAPSSRAPFLGGAEEGSGRAVVWCVPRIRPPSPSKSADVSKVQGPAEEKEGRKEMEHEASAEETTKVIGSKRPLPSEDDNRPRVPRPPRVLINDQLLAESFGKRAVRKEGNGFSFRGTFYLAGLARSVVPVAHVKPSRIFSYTLYRVCAASAHIPRESVEEYAHRYATERLRPGDPVRIVQGEQRGFVATVLDINDDHADVQLKHTDLSAQIPLRLLQRVFRAGDSVVVTTGINARRWGYVVQEYAGLVTIVSPDRQDSVVVDAHIVESYDPPHHAVASVAPNSSALKLAPNLDPRSHSRSPYTQGPVHGETRVDLEGPPQGL</sequence>
<dbReference type="HOGENOM" id="CLU_857980_0_0_1"/>
<feature type="region of interest" description="Disordered" evidence="1">
    <location>
        <begin position="288"/>
        <end position="324"/>
    </location>
</feature>
<name>S8DH60_FOMSC</name>
<feature type="region of interest" description="Disordered" evidence="1">
    <location>
        <begin position="28"/>
        <end position="89"/>
    </location>
</feature>
<evidence type="ECO:0000313" key="3">
    <source>
        <dbReference type="EMBL" id="EPS92866.1"/>
    </source>
</evidence>
<dbReference type="InterPro" id="IPR014722">
    <property type="entry name" value="Rib_uL2_dom2"/>
</dbReference>
<feature type="compositionally biased region" description="Basic and acidic residues" evidence="1">
    <location>
        <begin position="47"/>
        <end position="66"/>
    </location>
</feature>
<dbReference type="GO" id="GO:0006412">
    <property type="term" value="P:translation"/>
    <property type="evidence" value="ECO:0007669"/>
    <property type="project" value="InterPro"/>
</dbReference>
<dbReference type="STRING" id="743788.S8DH60"/>
<dbReference type="OrthoDB" id="2683074at2759"/>
<dbReference type="InterPro" id="IPR008991">
    <property type="entry name" value="Translation_prot_SH3-like_sf"/>
</dbReference>
<dbReference type="AlphaFoldDB" id="S8DH60"/>
<protein>
    <recommendedName>
        <fullName evidence="2">KOW domain-containing protein</fullName>
    </recommendedName>
</protein>
<dbReference type="GO" id="GO:0003735">
    <property type="term" value="F:structural constituent of ribosome"/>
    <property type="evidence" value="ECO:0007669"/>
    <property type="project" value="InterPro"/>
</dbReference>
<evidence type="ECO:0000256" key="1">
    <source>
        <dbReference type="SAM" id="MobiDB-lite"/>
    </source>
</evidence>
<organism evidence="3 4">
    <name type="scientific">Fomitopsis schrenkii</name>
    <name type="common">Brown rot fungus</name>
    <dbReference type="NCBI Taxonomy" id="2126942"/>
    <lineage>
        <taxon>Eukaryota</taxon>
        <taxon>Fungi</taxon>
        <taxon>Dikarya</taxon>
        <taxon>Basidiomycota</taxon>
        <taxon>Agaricomycotina</taxon>
        <taxon>Agaricomycetes</taxon>
        <taxon>Polyporales</taxon>
        <taxon>Fomitopsis</taxon>
    </lineage>
</organism>
<feature type="domain" description="KOW" evidence="2">
    <location>
        <begin position="171"/>
        <end position="198"/>
    </location>
</feature>
<accession>S8DH60</accession>
<keyword evidence="4" id="KW-1185">Reference proteome</keyword>
<dbReference type="InterPro" id="IPR005825">
    <property type="entry name" value="Ribosomal_uL24_CS"/>
</dbReference>
<dbReference type="InterPro" id="IPR005824">
    <property type="entry name" value="KOW"/>
</dbReference>